<keyword evidence="2" id="KW-1185">Reference proteome</keyword>
<evidence type="ECO:0000313" key="1">
    <source>
        <dbReference type="EMBL" id="GMA19673.1"/>
    </source>
</evidence>
<reference evidence="2" key="1">
    <citation type="journal article" date="2019" name="Int. J. Syst. Evol. Microbiol.">
        <title>The Global Catalogue of Microorganisms (GCM) 10K type strain sequencing project: providing services to taxonomists for standard genome sequencing and annotation.</title>
        <authorList>
            <consortium name="The Broad Institute Genomics Platform"/>
            <consortium name="The Broad Institute Genome Sequencing Center for Infectious Disease"/>
            <person name="Wu L."/>
            <person name="Ma J."/>
        </authorList>
    </citation>
    <scope>NUCLEOTIDE SEQUENCE [LARGE SCALE GENOMIC DNA]</scope>
    <source>
        <strain evidence="2">NBRC 105830</strain>
    </source>
</reference>
<dbReference type="EMBL" id="BSUJ01000001">
    <property type="protein sequence ID" value="GMA19673.1"/>
    <property type="molecule type" value="Genomic_DNA"/>
</dbReference>
<accession>A0ABQ6HPS1</accession>
<protein>
    <recommendedName>
        <fullName evidence="3">Cyclic nucleotide-binding domain-containing protein</fullName>
    </recommendedName>
</protein>
<evidence type="ECO:0008006" key="3">
    <source>
        <dbReference type="Google" id="ProtNLM"/>
    </source>
</evidence>
<dbReference type="RefSeq" id="WP_284284448.1">
    <property type="nucleotide sequence ID" value="NZ_BSUJ01000001.1"/>
</dbReference>
<gene>
    <name evidence="1" type="ORF">GCM10025862_16940</name>
</gene>
<organism evidence="1 2">
    <name type="scientific">Arsenicicoccus piscis</name>
    <dbReference type="NCBI Taxonomy" id="673954"/>
    <lineage>
        <taxon>Bacteria</taxon>
        <taxon>Bacillati</taxon>
        <taxon>Actinomycetota</taxon>
        <taxon>Actinomycetes</taxon>
        <taxon>Micrococcales</taxon>
        <taxon>Intrasporangiaceae</taxon>
        <taxon>Arsenicicoccus</taxon>
    </lineage>
</organism>
<sequence>MLDAFKDASAAVYVVLSGQVGLWHDPARLNEEPDEIVSPEASSASRRC</sequence>
<proteinExistence type="predicted"/>
<dbReference type="Proteomes" id="UP001157109">
    <property type="component" value="Unassembled WGS sequence"/>
</dbReference>
<evidence type="ECO:0000313" key="2">
    <source>
        <dbReference type="Proteomes" id="UP001157109"/>
    </source>
</evidence>
<name>A0ABQ6HPS1_9MICO</name>
<comment type="caution">
    <text evidence="1">The sequence shown here is derived from an EMBL/GenBank/DDBJ whole genome shotgun (WGS) entry which is preliminary data.</text>
</comment>